<dbReference type="Proteomes" id="UP000712007">
    <property type="component" value="Unassembled WGS sequence"/>
</dbReference>
<keyword evidence="6 7" id="KW-0472">Membrane</keyword>
<feature type="transmembrane region" description="Helical" evidence="7">
    <location>
        <begin position="20"/>
        <end position="38"/>
    </location>
</feature>
<evidence type="ECO:0000256" key="1">
    <source>
        <dbReference type="ARBA" id="ARBA00004651"/>
    </source>
</evidence>
<protein>
    <submittedName>
        <fullName evidence="8">Lipopolysaccharide biosynthesis protein</fullName>
    </submittedName>
</protein>
<evidence type="ECO:0000313" key="9">
    <source>
        <dbReference type="Proteomes" id="UP000712007"/>
    </source>
</evidence>
<name>A0A940IER3_9BACT</name>
<dbReference type="CDD" id="cd13127">
    <property type="entry name" value="MATE_tuaB_like"/>
    <property type="match status" value="1"/>
</dbReference>
<comment type="caution">
    <text evidence="8">The sequence shown here is derived from an EMBL/GenBank/DDBJ whole genome shotgun (WGS) entry which is preliminary data.</text>
</comment>
<feature type="transmembrane region" description="Helical" evidence="7">
    <location>
        <begin position="292"/>
        <end position="312"/>
    </location>
</feature>
<feature type="transmembrane region" description="Helical" evidence="7">
    <location>
        <begin position="204"/>
        <end position="229"/>
    </location>
</feature>
<dbReference type="InterPro" id="IPR050833">
    <property type="entry name" value="Poly_Biosynth_Transport"/>
</dbReference>
<sequence length="477" mass="53422">MDGLKSKAAKSLFWNGLDKVGFQFIGLIVGIVTARLLSRDDFGHIAALAMFTYLSNVFIESGFTSAMVRRQNNTDRDYTAVLSFNVMLSIVFYALLFVCAPLIAAYFHTPLLTVLARVLFINIIINAFSIVQTIILTKQFRFRELAIADISGAVISGVITIIMAVKGFGYWAIAAQQITQTLCRTLLLWILSQWRPVKHANFKVIRELFAFSASLILTSTISTGARYIYNFFIRPPRYSMEQLGCYGQAYKFHNIPNLVITGTVTGVAYPVLSSLNDNKPRQLLYLRKLMRICAFITFPVMAGLYAIAPNMITVVLTDKWQPMLPYFNILIISATFLPFANIALNTLIAVGKPKINLYLEMTRNGLMLLLLAVMNSTIEIMLYGYLLATFTAYMLDIIILTRYTGYTVTGHIKDILPYAAISAAMAAIVMLMPRLLDVNVYLMFSLQILAGAAFYFGTAMLLGSQIIKDIKELILKR</sequence>
<keyword evidence="5 7" id="KW-1133">Transmembrane helix</keyword>
<reference evidence="8" key="1">
    <citation type="submission" date="2020-10" db="EMBL/GenBank/DDBJ databases">
        <authorList>
            <person name="Gilroy R."/>
        </authorList>
    </citation>
    <scope>NUCLEOTIDE SEQUENCE</scope>
    <source>
        <strain evidence="8">3924</strain>
    </source>
</reference>
<feature type="transmembrane region" description="Helical" evidence="7">
    <location>
        <begin position="415"/>
        <end position="436"/>
    </location>
</feature>
<gene>
    <name evidence="8" type="ORF">IAC51_07860</name>
</gene>
<evidence type="ECO:0000256" key="2">
    <source>
        <dbReference type="ARBA" id="ARBA00007430"/>
    </source>
</evidence>
<evidence type="ECO:0000256" key="6">
    <source>
        <dbReference type="ARBA" id="ARBA00023136"/>
    </source>
</evidence>
<dbReference type="GO" id="GO:0005886">
    <property type="term" value="C:plasma membrane"/>
    <property type="evidence" value="ECO:0007669"/>
    <property type="project" value="UniProtKB-SubCell"/>
</dbReference>
<feature type="transmembrane region" description="Helical" evidence="7">
    <location>
        <begin position="44"/>
        <end position="68"/>
    </location>
</feature>
<evidence type="ECO:0000256" key="7">
    <source>
        <dbReference type="SAM" id="Phobius"/>
    </source>
</evidence>
<feature type="transmembrane region" description="Helical" evidence="7">
    <location>
        <begin position="442"/>
        <end position="467"/>
    </location>
</feature>
<organism evidence="8 9">
    <name type="scientific">Candidatus Aphodosoma intestinipullorum</name>
    <dbReference type="NCBI Taxonomy" id="2840674"/>
    <lineage>
        <taxon>Bacteria</taxon>
        <taxon>Pseudomonadati</taxon>
        <taxon>Bacteroidota</taxon>
        <taxon>Bacteroidia</taxon>
        <taxon>Bacteroidales</taxon>
        <taxon>Candidatus Aphodosoma</taxon>
    </lineage>
</organism>
<proteinExistence type="inferred from homology"/>
<dbReference type="AlphaFoldDB" id="A0A940IER3"/>
<evidence type="ECO:0000313" key="8">
    <source>
        <dbReference type="EMBL" id="MBO8440548.1"/>
    </source>
</evidence>
<feature type="transmembrane region" description="Helical" evidence="7">
    <location>
        <begin position="249"/>
        <end position="272"/>
    </location>
</feature>
<dbReference type="PANTHER" id="PTHR30250:SF10">
    <property type="entry name" value="LIPOPOLYSACCHARIDE BIOSYNTHESIS PROTEIN WZXC"/>
    <property type="match status" value="1"/>
</dbReference>
<feature type="transmembrane region" description="Helical" evidence="7">
    <location>
        <begin position="114"/>
        <end position="136"/>
    </location>
</feature>
<dbReference type="PANTHER" id="PTHR30250">
    <property type="entry name" value="PST FAMILY PREDICTED COLANIC ACID TRANSPORTER"/>
    <property type="match status" value="1"/>
</dbReference>
<reference evidence="8" key="2">
    <citation type="journal article" date="2021" name="PeerJ">
        <title>Extensive microbial diversity within the chicken gut microbiome revealed by metagenomics and culture.</title>
        <authorList>
            <person name="Gilroy R."/>
            <person name="Ravi A."/>
            <person name="Getino M."/>
            <person name="Pursley I."/>
            <person name="Horton D.L."/>
            <person name="Alikhan N.F."/>
            <person name="Baker D."/>
            <person name="Gharbi K."/>
            <person name="Hall N."/>
            <person name="Watson M."/>
            <person name="Adriaenssens E.M."/>
            <person name="Foster-Nyarko E."/>
            <person name="Jarju S."/>
            <person name="Secka A."/>
            <person name="Antonio M."/>
            <person name="Oren A."/>
            <person name="Chaudhuri R.R."/>
            <person name="La Ragione R."/>
            <person name="Hildebrand F."/>
            <person name="Pallen M.J."/>
        </authorList>
    </citation>
    <scope>NUCLEOTIDE SEQUENCE</scope>
    <source>
        <strain evidence="8">3924</strain>
    </source>
</reference>
<keyword evidence="4 7" id="KW-0812">Transmembrane</keyword>
<feature type="transmembrane region" description="Helical" evidence="7">
    <location>
        <begin position="80"/>
        <end position="108"/>
    </location>
</feature>
<feature type="transmembrane region" description="Helical" evidence="7">
    <location>
        <begin position="324"/>
        <end position="344"/>
    </location>
</feature>
<comment type="subcellular location">
    <subcellularLocation>
        <location evidence="1">Cell membrane</location>
        <topology evidence="1">Multi-pass membrane protein</topology>
    </subcellularLocation>
</comment>
<dbReference type="EMBL" id="JADIMV010000135">
    <property type="protein sequence ID" value="MBO8440548.1"/>
    <property type="molecule type" value="Genomic_DNA"/>
</dbReference>
<evidence type="ECO:0000256" key="3">
    <source>
        <dbReference type="ARBA" id="ARBA00022475"/>
    </source>
</evidence>
<dbReference type="Pfam" id="PF13440">
    <property type="entry name" value="Polysacc_synt_3"/>
    <property type="match status" value="1"/>
</dbReference>
<comment type="similarity">
    <text evidence="2">Belongs to the polysaccharide synthase family.</text>
</comment>
<feature type="transmembrane region" description="Helical" evidence="7">
    <location>
        <begin position="145"/>
        <end position="165"/>
    </location>
</feature>
<evidence type="ECO:0000256" key="4">
    <source>
        <dbReference type="ARBA" id="ARBA00022692"/>
    </source>
</evidence>
<evidence type="ECO:0000256" key="5">
    <source>
        <dbReference type="ARBA" id="ARBA00022989"/>
    </source>
</evidence>
<keyword evidence="3" id="KW-1003">Cell membrane</keyword>
<accession>A0A940IER3</accession>